<protein>
    <submittedName>
        <fullName evidence="5">Ecdysteroid UDP-glucosyltransferase</fullName>
    </submittedName>
</protein>
<dbReference type="PROSITE" id="PS00375">
    <property type="entry name" value="UDPGT"/>
    <property type="match status" value="2"/>
</dbReference>
<keyword evidence="2" id="KW-0328">Glycosyltransferase</keyword>
<dbReference type="GO" id="GO:0008194">
    <property type="term" value="F:UDP-glycosyltransferase activity"/>
    <property type="evidence" value="ECO:0007669"/>
    <property type="project" value="InterPro"/>
</dbReference>
<dbReference type="PANTHER" id="PTHR48043:SF159">
    <property type="entry name" value="EG:EG0003.4 PROTEIN-RELATED"/>
    <property type="match status" value="1"/>
</dbReference>
<dbReference type="InterPro" id="IPR035595">
    <property type="entry name" value="UDP_glycos_trans_CS"/>
</dbReference>
<keyword evidence="4" id="KW-0472">Membrane</keyword>
<evidence type="ECO:0000256" key="3">
    <source>
        <dbReference type="ARBA" id="ARBA00022679"/>
    </source>
</evidence>
<dbReference type="CDD" id="cd03784">
    <property type="entry name" value="GT1_Gtf-like"/>
    <property type="match status" value="2"/>
</dbReference>
<sequence length="696" mass="80330">MFPTPSISHQVVFRPLTQELAKRGHEVIVITPDPAFPKGQAPKNLTEIDVHDISYTKWKKIMSGIENIPRDPIEQLQVIINASFTIFEDQVKSESVQEILKYKEDYFDLILAEACIRPTLGLSYVFKAPVIQVSSFGAVMDNHDIIGSATHPILYPNLARERLYNLTMWEKISQLRNEFKSLTYTMNRGYDNQILKRLFGNNAPSIDKLYDNVAMLFLNFHPIWDNNRPVPPGVIYLGGLHQNPQKELPKDLKSYLDSSKNGVIYFSLGTNVKPSYLPPEKLEAIIKVFSRLPYDVLWKWDNDELPGRSSNIKISKWLPQSDLLRHPKIKLFITQGGMQSTDEAITAGVPLIGIPMLADQWYNVEKYVHHKIGLMVNINTLTEEKFENSIKTILNDNSYRENIVRLRSIMQDQPQSPLERAVWWTEHVLRHRGARHLRSPAANISWTQYLELELDLQKYLDSSVNGVIYVSFGTNVRPSLLPLEKIKILTEVFSELPYDVIFKWDKDELPGQTRNIRIVKWVPQADLLRHRNIKLFITQGGLQSTDEAITAGVPLLGIPIFADQWYNIEKYEKFKIGRGLNMDTLNKETLAAAITSLIEDESYRRNIERLRTIMNDQPMRPLDRAVWWIEHVLRFGGAAHLKSAGAHFTWSEYFELDILIILILLTFISLILSSLFCIAAWKFLSKYIWNVKLKTF</sequence>
<dbReference type="InterPro" id="IPR050271">
    <property type="entry name" value="UDP-glycosyltransferase"/>
</dbReference>
<dbReference type="PANTHER" id="PTHR48043">
    <property type="entry name" value="EG:EG0003.4 PROTEIN-RELATED"/>
    <property type="match status" value="1"/>
</dbReference>
<dbReference type="InterPro" id="IPR002213">
    <property type="entry name" value="UDP_glucos_trans"/>
</dbReference>
<evidence type="ECO:0000256" key="1">
    <source>
        <dbReference type="ARBA" id="ARBA00009995"/>
    </source>
</evidence>
<evidence type="ECO:0000256" key="2">
    <source>
        <dbReference type="ARBA" id="ARBA00022676"/>
    </source>
</evidence>
<feature type="transmembrane region" description="Helical" evidence="4">
    <location>
        <begin position="658"/>
        <end position="684"/>
    </location>
</feature>
<dbReference type="Proteomes" id="UP000053268">
    <property type="component" value="Unassembled WGS sequence"/>
</dbReference>
<dbReference type="EMBL" id="KQ459547">
    <property type="protein sequence ID" value="KPJ00043.1"/>
    <property type="molecule type" value="Genomic_DNA"/>
</dbReference>
<keyword evidence="3 5" id="KW-0808">Transferase</keyword>
<organism evidence="5 6">
    <name type="scientific">Papilio xuthus</name>
    <name type="common">Asian swallowtail butterfly</name>
    <dbReference type="NCBI Taxonomy" id="66420"/>
    <lineage>
        <taxon>Eukaryota</taxon>
        <taxon>Metazoa</taxon>
        <taxon>Ecdysozoa</taxon>
        <taxon>Arthropoda</taxon>
        <taxon>Hexapoda</taxon>
        <taxon>Insecta</taxon>
        <taxon>Pterygota</taxon>
        <taxon>Neoptera</taxon>
        <taxon>Endopterygota</taxon>
        <taxon>Lepidoptera</taxon>
        <taxon>Glossata</taxon>
        <taxon>Ditrysia</taxon>
        <taxon>Papilionoidea</taxon>
        <taxon>Papilionidae</taxon>
        <taxon>Papilioninae</taxon>
        <taxon>Papilio</taxon>
    </lineage>
</organism>
<comment type="similarity">
    <text evidence="1">Belongs to the UDP-glycosyltransferase family.</text>
</comment>
<dbReference type="FunFam" id="3.40.50.2000:FF:000050">
    <property type="entry name" value="UDP-glucuronosyltransferase"/>
    <property type="match status" value="2"/>
</dbReference>
<evidence type="ECO:0000313" key="5">
    <source>
        <dbReference type="EMBL" id="KPJ00043.1"/>
    </source>
</evidence>
<evidence type="ECO:0000313" key="6">
    <source>
        <dbReference type="Proteomes" id="UP000053268"/>
    </source>
</evidence>
<dbReference type="AlphaFoldDB" id="A0A0N1IB27"/>
<name>A0A0N1IB27_PAPXU</name>
<evidence type="ECO:0000256" key="4">
    <source>
        <dbReference type="SAM" id="Phobius"/>
    </source>
</evidence>
<proteinExistence type="inferred from homology"/>
<keyword evidence="4" id="KW-1133">Transmembrane helix</keyword>
<gene>
    <name evidence="5" type="ORF">RR46_01520</name>
</gene>
<keyword evidence="4" id="KW-0812">Transmembrane</keyword>
<dbReference type="Gene3D" id="3.40.50.2000">
    <property type="entry name" value="Glycogen Phosphorylase B"/>
    <property type="match status" value="3"/>
</dbReference>
<keyword evidence="6" id="KW-1185">Reference proteome</keyword>
<dbReference type="SUPFAM" id="SSF53756">
    <property type="entry name" value="UDP-Glycosyltransferase/glycogen phosphorylase"/>
    <property type="match status" value="2"/>
</dbReference>
<dbReference type="STRING" id="66420.A0A0N1IB27"/>
<dbReference type="Pfam" id="PF00201">
    <property type="entry name" value="UDPGT"/>
    <property type="match status" value="2"/>
</dbReference>
<accession>A0A0N1IB27</accession>
<reference evidence="5 6" key="1">
    <citation type="journal article" date="2015" name="Nat. Commun.">
        <title>Outbred genome sequencing and CRISPR/Cas9 gene editing in butterflies.</title>
        <authorList>
            <person name="Li X."/>
            <person name="Fan D."/>
            <person name="Zhang W."/>
            <person name="Liu G."/>
            <person name="Zhang L."/>
            <person name="Zhao L."/>
            <person name="Fang X."/>
            <person name="Chen L."/>
            <person name="Dong Y."/>
            <person name="Chen Y."/>
            <person name="Ding Y."/>
            <person name="Zhao R."/>
            <person name="Feng M."/>
            <person name="Zhu Y."/>
            <person name="Feng Y."/>
            <person name="Jiang X."/>
            <person name="Zhu D."/>
            <person name="Xiang H."/>
            <person name="Feng X."/>
            <person name="Li S."/>
            <person name="Wang J."/>
            <person name="Zhang G."/>
            <person name="Kronforst M.R."/>
            <person name="Wang W."/>
        </authorList>
    </citation>
    <scope>NUCLEOTIDE SEQUENCE [LARGE SCALE GENOMIC DNA]</scope>
    <source>
        <strain evidence="5">Ya'a_city_454_Px</strain>
        <tissue evidence="5">Whole body</tissue>
    </source>
</reference>